<protein>
    <submittedName>
        <fullName evidence="1">Uncharacterized protein</fullName>
    </submittedName>
</protein>
<evidence type="ECO:0000313" key="2">
    <source>
        <dbReference type="Proteomes" id="UP000002640"/>
    </source>
</evidence>
<dbReference type="EMBL" id="JH159152">
    <property type="protein sequence ID" value="EGZ23532.1"/>
    <property type="molecule type" value="Genomic_DNA"/>
</dbReference>
<reference evidence="1 2" key="1">
    <citation type="journal article" date="2006" name="Science">
        <title>Phytophthora genome sequences uncover evolutionary origins and mechanisms of pathogenesis.</title>
        <authorList>
            <person name="Tyler B.M."/>
            <person name="Tripathy S."/>
            <person name="Zhang X."/>
            <person name="Dehal P."/>
            <person name="Jiang R.H."/>
            <person name="Aerts A."/>
            <person name="Arredondo F.D."/>
            <person name="Baxter L."/>
            <person name="Bensasson D."/>
            <person name="Beynon J.L."/>
            <person name="Chapman J."/>
            <person name="Damasceno C.M."/>
            <person name="Dorrance A.E."/>
            <person name="Dou D."/>
            <person name="Dickerman A.W."/>
            <person name="Dubchak I.L."/>
            <person name="Garbelotto M."/>
            <person name="Gijzen M."/>
            <person name="Gordon S.G."/>
            <person name="Govers F."/>
            <person name="Grunwald N.J."/>
            <person name="Huang W."/>
            <person name="Ivors K.L."/>
            <person name="Jones R.W."/>
            <person name="Kamoun S."/>
            <person name="Krampis K."/>
            <person name="Lamour K.H."/>
            <person name="Lee M.K."/>
            <person name="McDonald W.H."/>
            <person name="Medina M."/>
            <person name="Meijer H.J."/>
            <person name="Nordberg E.K."/>
            <person name="Maclean D.J."/>
            <person name="Ospina-Giraldo M.D."/>
            <person name="Morris P.F."/>
            <person name="Phuntumart V."/>
            <person name="Putnam N.H."/>
            <person name="Rash S."/>
            <person name="Rose J.K."/>
            <person name="Sakihama Y."/>
            <person name="Salamov A.A."/>
            <person name="Savidor A."/>
            <person name="Scheuring C.F."/>
            <person name="Smith B.M."/>
            <person name="Sobral B.W."/>
            <person name="Terry A."/>
            <person name="Torto-Alalibo T.A."/>
            <person name="Win J."/>
            <person name="Xu Z."/>
            <person name="Zhang H."/>
            <person name="Grigoriev I.V."/>
            <person name="Rokhsar D.S."/>
            <person name="Boore J.L."/>
        </authorList>
    </citation>
    <scope>NUCLEOTIDE SEQUENCE [LARGE SCALE GENOMIC DNA]</scope>
    <source>
        <strain evidence="1 2">P6497</strain>
    </source>
</reference>
<accession>G4YSN9</accession>
<name>G4YSN9_PHYSP</name>
<dbReference type="Proteomes" id="UP000002640">
    <property type="component" value="Unassembled WGS sequence"/>
</dbReference>
<dbReference type="RefSeq" id="XP_009518820.1">
    <property type="nucleotide sequence ID" value="XM_009520525.1"/>
</dbReference>
<gene>
    <name evidence="1" type="ORF">PHYSODRAFT_484705</name>
</gene>
<dbReference type="GeneID" id="20655787"/>
<dbReference type="AlphaFoldDB" id="G4YSN9"/>
<dbReference type="SMR" id="G4YSN9"/>
<evidence type="ECO:0000313" key="1">
    <source>
        <dbReference type="EMBL" id="EGZ23532.1"/>
    </source>
</evidence>
<keyword evidence="2" id="KW-1185">Reference proteome</keyword>
<dbReference type="KEGG" id="psoj:PHYSODRAFT_484705"/>
<sequence length="75" mass="8464">MNRPRMQPTSSGPRISKTEARMQLLERAVHVSMPRITQAVVQRIELHTAKFVVAVIRSTANSVFGTLYHFTLNEG</sequence>
<organism evidence="1 2">
    <name type="scientific">Phytophthora sojae (strain P6497)</name>
    <name type="common">Soybean stem and root rot agent</name>
    <name type="synonym">Phytophthora megasperma f. sp. glycines</name>
    <dbReference type="NCBI Taxonomy" id="1094619"/>
    <lineage>
        <taxon>Eukaryota</taxon>
        <taxon>Sar</taxon>
        <taxon>Stramenopiles</taxon>
        <taxon>Oomycota</taxon>
        <taxon>Peronosporomycetes</taxon>
        <taxon>Peronosporales</taxon>
        <taxon>Peronosporaceae</taxon>
        <taxon>Phytophthora</taxon>
    </lineage>
</organism>
<proteinExistence type="predicted"/>
<dbReference type="InParanoid" id="G4YSN9"/>